<gene>
    <name evidence="3" type="ORF">GCM10022216_14840</name>
</gene>
<evidence type="ECO:0000259" key="2">
    <source>
        <dbReference type="Pfam" id="PF13548"/>
    </source>
</evidence>
<sequence length="197" mass="20848">MTEYIPYILSFFVGVGLAAATGFRIFLPIFFISLGTYLGWIPENESYAWIGGLPAVIATGLATVIEILAYYIPYVDNLLDSISVPLATIAGSLLVASQFTELNAWTQWSLAIIAGGGTAASISSALAGTRAASTATTAGIANPVVSTLETIGASIMSVVAIFLPVLAIIFVLFILFLIIKFGKQLARKIQRKPKALQ</sequence>
<feature type="transmembrane region" description="Helical" evidence="1">
    <location>
        <begin position="47"/>
        <end position="72"/>
    </location>
</feature>
<name>A0ABP7YLX1_9SPHI</name>
<evidence type="ECO:0000313" key="3">
    <source>
        <dbReference type="EMBL" id="GAA4138052.1"/>
    </source>
</evidence>
<reference evidence="4" key="1">
    <citation type="journal article" date="2019" name="Int. J. Syst. Evol. Microbiol.">
        <title>The Global Catalogue of Microorganisms (GCM) 10K type strain sequencing project: providing services to taxonomists for standard genome sequencing and annotation.</title>
        <authorList>
            <consortium name="The Broad Institute Genomics Platform"/>
            <consortium name="The Broad Institute Genome Sequencing Center for Infectious Disease"/>
            <person name="Wu L."/>
            <person name="Ma J."/>
        </authorList>
    </citation>
    <scope>NUCLEOTIDE SEQUENCE [LARGE SCALE GENOMIC DNA]</scope>
    <source>
        <strain evidence="4">JCM 16704</strain>
    </source>
</reference>
<proteinExistence type="predicted"/>
<comment type="caution">
    <text evidence="3">The sequence shown here is derived from an EMBL/GenBank/DDBJ whole genome shotgun (WGS) entry which is preliminary data.</text>
</comment>
<dbReference type="RefSeq" id="WP_344673990.1">
    <property type="nucleotide sequence ID" value="NZ_BAAAZI010000006.1"/>
</dbReference>
<organism evidence="3 4">
    <name type="scientific">Sphingobacterium kyonggiense</name>
    <dbReference type="NCBI Taxonomy" id="714075"/>
    <lineage>
        <taxon>Bacteria</taxon>
        <taxon>Pseudomonadati</taxon>
        <taxon>Bacteroidota</taxon>
        <taxon>Sphingobacteriia</taxon>
        <taxon>Sphingobacteriales</taxon>
        <taxon>Sphingobacteriaceae</taxon>
        <taxon>Sphingobacterium</taxon>
    </lineage>
</organism>
<keyword evidence="1" id="KW-0812">Transmembrane</keyword>
<dbReference type="InterPro" id="IPR025196">
    <property type="entry name" value="DUF4126"/>
</dbReference>
<evidence type="ECO:0000256" key="1">
    <source>
        <dbReference type="SAM" id="Phobius"/>
    </source>
</evidence>
<feature type="domain" description="DUF4126" evidence="2">
    <location>
        <begin position="12"/>
        <end position="180"/>
    </location>
</feature>
<feature type="transmembrane region" description="Helical" evidence="1">
    <location>
        <begin position="151"/>
        <end position="179"/>
    </location>
</feature>
<evidence type="ECO:0000313" key="4">
    <source>
        <dbReference type="Proteomes" id="UP001500101"/>
    </source>
</evidence>
<keyword evidence="1" id="KW-1133">Transmembrane helix</keyword>
<feature type="transmembrane region" description="Helical" evidence="1">
    <location>
        <begin position="78"/>
        <end position="96"/>
    </location>
</feature>
<feature type="transmembrane region" description="Helical" evidence="1">
    <location>
        <begin position="6"/>
        <end position="35"/>
    </location>
</feature>
<keyword evidence="1" id="KW-0472">Membrane</keyword>
<dbReference type="Pfam" id="PF13548">
    <property type="entry name" value="DUF4126"/>
    <property type="match status" value="1"/>
</dbReference>
<keyword evidence="4" id="KW-1185">Reference proteome</keyword>
<dbReference type="Proteomes" id="UP001500101">
    <property type="component" value="Unassembled WGS sequence"/>
</dbReference>
<protein>
    <recommendedName>
        <fullName evidence="2">DUF4126 domain-containing protein</fullName>
    </recommendedName>
</protein>
<dbReference type="EMBL" id="BAAAZI010000006">
    <property type="protein sequence ID" value="GAA4138052.1"/>
    <property type="molecule type" value="Genomic_DNA"/>
</dbReference>
<accession>A0ABP7YLX1</accession>